<dbReference type="EMBL" id="MT118657">
    <property type="protein sequence ID" value="QIJ45905.1"/>
    <property type="molecule type" value="Genomic_DNA"/>
</dbReference>
<accession>A0A6G7MXW7</accession>
<gene>
    <name evidence="1" type="primary">orf162</name>
</gene>
<evidence type="ECO:0000313" key="1">
    <source>
        <dbReference type="EMBL" id="QIJ45905.1"/>
    </source>
</evidence>
<protein>
    <submittedName>
        <fullName evidence="1">Uncharacterized protein</fullName>
    </submittedName>
</protein>
<name>A0A6G7MXW7_9HYPO</name>
<dbReference type="EMBL" id="MT118658">
    <property type="protein sequence ID" value="QIJ45947.1"/>
    <property type="molecule type" value="Genomic_DNA"/>
</dbReference>
<organism evidence="1">
    <name type="scientific">Calonectria ilicicola</name>
    <dbReference type="NCBI Taxonomy" id="182845"/>
    <lineage>
        <taxon>Eukaryota</taxon>
        <taxon>Fungi</taxon>
        <taxon>Dikarya</taxon>
        <taxon>Ascomycota</taxon>
        <taxon>Pezizomycotina</taxon>
        <taxon>Sordariomycetes</taxon>
        <taxon>Hypocreomycetidae</taxon>
        <taxon>Hypocreales</taxon>
        <taxon>Nectriaceae</taxon>
        <taxon>Calonectria</taxon>
        <taxon>Calonectria kyotensis species complex</taxon>
    </lineage>
</organism>
<evidence type="ECO:0000313" key="2">
    <source>
        <dbReference type="EMBL" id="QIJ45947.1"/>
    </source>
</evidence>
<reference evidence="1" key="1">
    <citation type="journal article" date="2020" name="Mitochondrial DNA Part B Resour">
        <title>A phylogenomic tree of fungi: evolutionary relationships among Calonectria ilicicola and 586 fungal mitochondrial genomes.</title>
        <authorList>
            <person name="Gai Y."/>
            <person name="Pan R."/>
            <person name="Peng X."/>
        </authorList>
    </citation>
    <scope>NUCLEOTIDE SEQUENCE</scope>
    <source>
        <strain evidence="1">GDBL60</strain>
        <strain evidence="2">ZJHZ01</strain>
    </source>
</reference>
<keyword evidence="1" id="KW-0496">Mitochondrion</keyword>
<sequence>MLNLYLKLQSAIKYLNQDIPRPHSFVTLPLQSSCASLIEVANVCMIVNDYLLPRLADAIMHWNNIFASSGDEWEAVRQNGTWIISCDPTLVDDRQEIVGRVVTSKILEIIEARSNYIDKSLNECEMYLEPRVRQFQQHQGLLSAVDELRNTKAALMDLQHSN</sequence>
<dbReference type="AlphaFoldDB" id="A0A6G7MXW7"/>
<geneLocation type="mitochondrion" evidence="1"/>
<proteinExistence type="predicted"/>